<dbReference type="EMBL" id="JABSTQ010010167">
    <property type="protein sequence ID" value="KAG0422895.1"/>
    <property type="molecule type" value="Genomic_DNA"/>
</dbReference>
<keyword evidence="2" id="KW-1185">Reference proteome</keyword>
<gene>
    <name evidence="1" type="ORF">HPB47_001307</name>
</gene>
<protein>
    <submittedName>
        <fullName evidence="1">Uncharacterized protein</fullName>
    </submittedName>
</protein>
<reference evidence="1 2" key="1">
    <citation type="journal article" date="2020" name="Cell">
        <title>Large-Scale Comparative Analyses of Tick Genomes Elucidate Their Genetic Diversity and Vector Capacities.</title>
        <authorList>
            <consortium name="Tick Genome and Microbiome Consortium (TIGMIC)"/>
            <person name="Jia N."/>
            <person name="Wang J."/>
            <person name="Shi W."/>
            <person name="Du L."/>
            <person name="Sun Y."/>
            <person name="Zhan W."/>
            <person name="Jiang J.F."/>
            <person name="Wang Q."/>
            <person name="Zhang B."/>
            <person name="Ji P."/>
            <person name="Bell-Sakyi L."/>
            <person name="Cui X.M."/>
            <person name="Yuan T.T."/>
            <person name="Jiang B.G."/>
            <person name="Yang W.F."/>
            <person name="Lam T.T."/>
            <person name="Chang Q.C."/>
            <person name="Ding S.J."/>
            <person name="Wang X.J."/>
            <person name="Zhu J.G."/>
            <person name="Ruan X.D."/>
            <person name="Zhao L."/>
            <person name="Wei J.T."/>
            <person name="Ye R.Z."/>
            <person name="Que T.C."/>
            <person name="Du C.H."/>
            <person name="Zhou Y.H."/>
            <person name="Cheng J.X."/>
            <person name="Dai P.F."/>
            <person name="Guo W.B."/>
            <person name="Han X.H."/>
            <person name="Huang E.J."/>
            <person name="Li L.F."/>
            <person name="Wei W."/>
            <person name="Gao Y.C."/>
            <person name="Liu J.Z."/>
            <person name="Shao H.Z."/>
            <person name="Wang X."/>
            <person name="Wang C.C."/>
            <person name="Yang T.C."/>
            <person name="Huo Q.B."/>
            <person name="Li W."/>
            <person name="Chen H.Y."/>
            <person name="Chen S.E."/>
            <person name="Zhou L.G."/>
            <person name="Ni X.B."/>
            <person name="Tian J.H."/>
            <person name="Sheng Y."/>
            <person name="Liu T."/>
            <person name="Pan Y.S."/>
            <person name="Xia L.Y."/>
            <person name="Li J."/>
            <person name="Zhao F."/>
            <person name="Cao W.C."/>
        </authorList>
    </citation>
    <scope>NUCLEOTIDE SEQUENCE [LARGE SCALE GENOMIC DNA]</scope>
    <source>
        <strain evidence="1">Iper-2018</strain>
    </source>
</reference>
<proteinExistence type="predicted"/>
<comment type="caution">
    <text evidence="1">The sequence shown here is derived from an EMBL/GenBank/DDBJ whole genome shotgun (WGS) entry which is preliminary data.</text>
</comment>
<dbReference type="Proteomes" id="UP000805193">
    <property type="component" value="Unassembled WGS sequence"/>
</dbReference>
<evidence type="ECO:0000313" key="1">
    <source>
        <dbReference type="EMBL" id="KAG0422895.1"/>
    </source>
</evidence>
<accession>A0AC60PQS9</accession>
<name>A0AC60PQS9_IXOPE</name>
<evidence type="ECO:0000313" key="2">
    <source>
        <dbReference type="Proteomes" id="UP000805193"/>
    </source>
</evidence>
<sequence>MSSLVANATLATLRANRDPSASRADINTSQTSHVNLTTGYGDSEEFVPYEQRLETYVVPTLFALIFIVGLLGNGTLILVFIRNRTMRSVPNIYIMSLSIGDFIVIAGTVPFISTIYVLDSWPYGLFLCKLSEFLRDVSIGVTVLTLTILSIDRYVAIAMPLLNHKGRRHTRRTVTIFLAISVWIVAILMAIPGTHYSFVMQVQATPNLHYSVCYPFPPEMWPWYPKLMVLLKFLIQYAIPLVIIGTFYCLMARQLIRTSRAHLSQTSCGGVAHLKQMKARVKVAKIALAFVLLFAVCFFPNHVFMMWYYFAPNAPSQYNSFWHVWKIMGYTAFVKWRQLLLASRGGTVRASTHSAFVAMVTARNADELYVAEERCGAAIPAKGGPRCPSNRKQKQARDIPADPLTGKISSFPTLSVGEMYDPGGDQKGRKKKDWLGRTGPGVGAYGTVRCGGKEEDFPGGSEASTDKGDIEKRLISNAVGTRRGFSETTRSAKGKARVRRPTEEEADGTLKREAGFPLSSVPSASSFPARLSLALPS</sequence>
<organism evidence="1 2">
    <name type="scientific">Ixodes persulcatus</name>
    <name type="common">Taiga tick</name>
    <dbReference type="NCBI Taxonomy" id="34615"/>
    <lineage>
        <taxon>Eukaryota</taxon>
        <taxon>Metazoa</taxon>
        <taxon>Ecdysozoa</taxon>
        <taxon>Arthropoda</taxon>
        <taxon>Chelicerata</taxon>
        <taxon>Arachnida</taxon>
        <taxon>Acari</taxon>
        <taxon>Parasitiformes</taxon>
        <taxon>Ixodida</taxon>
        <taxon>Ixodoidea</taxon>
        <taxon>Ixodidae</taxon>
        <taxon>Ixodinae</taxon>
        <taxon>Ixodes</taxon>
    </lineage>
</organism>